<dbReference type="SMART" id="SM00343">
    <property type="entry name" value="ZnF_C2HC"/>
    <property type="match status" value="2"/>
</dbReference>
<name>A0AAD8NAH3_9APIA</name>
<evidence type="ECO:0000313" key="6">
    <source>
        <dbReference type="Proteomes" id="UP001237642"/>
    </source>
</evidence>
<dbReference type="GO" id="GO:0003676">
    <property type="term" value="F:nucleic acid binding"/>
    <property type="evidence" value="ECO:0007669"/>
    <property type="project" value="InterPro"/>
</dbReference>
<reference evidence="5" key="1">
    <citation type="submission" date="2023-02" db="EMBL/GenBank/DDBJ databases">
        <title>Genome of toxic invasive species Heracleum sosnowskyi carries increased number of genes despite the absence of recent whole-genome duplications.</title>
        <authorList>
            <person name="Schelkunov M."/>
            <person name="Shtratnikova V."/>
            <person name="Makarenko M."/>
            <person name="Klepikova A."/>
            <person name="Omelchenko D."/>
            <person name="Novikova G."/>
            <person name="Obukhova E."/>
            <person name="Bogdanov V."/>
            <person name="Penin A."/>
            <person name="Logacheva M."/>
        </authorList>
    </citation>
    <scope>NUCLEOTIDE SEQUENCE</scope>
    <source>
        <strain evidence="5">Hsosn_3</strain>
        <tissue evidence="5">Leaf</tissue>
    </source>
</reference>
<evidence type="ECO:0000256" key="1">
    <source>
        <dbReference type="PROSITE-ProRule" id="PRU00047"/>
    </source>
</evidence>
<comment type="caution">
    <text evidence="5">The sequence shown here is derived from an EMBL/GenBank/DDBJ whole genome shotgun (WGS) entry which is preliminary data.</text>
</comment>
<feature type="compositionally biased region" description="Basic and acidic residues" evidence="3">
    <location>
        <begin position="310"/>
        <end position="326"/>
    </location>
</feature>
<feature type="compositionally biased region" description="Low complexity" evidence="3">
    <location>
        <begin position="404"/>
        <end position="416"/>
    </location>
</feature>
<protein>
    <recommendedName>
        <fullName evidence="4">CCHC-type domain-containing protein</fullName>
    </recommendedName>
</protein>
<feature type="compositionally biased region" description="Low complexity" evidence="3">
    <location>
        <begin position="94"/>
        <end position="106"/>
    </location>
</feature>
<organism evidence="5 6">
    <name type="scientific">Heracleum sosnowskyi</name>
    <dbReference type="NCBI Taxonomy" id="360622"/>
    <lineage>
        <taxon>Eukaryota</taxon>
        <taxon>Viridiplantae</taxon>
        <taxon>Streptophyta</taxon>
        <taxon>Embryophyta</taxon>
        <taxon>Tracheophyta</taxon>
        <taxon>Spermatophyta</taxon>
        <taxon>Magnoliopsida</taxon>
        <taxon>eudicotyledons</taxon>
        <taxon>Gunneridae</taxon>
        <taxon>Pentapetalae</taxon>
        <taxon>asterids</taxon>
        <taxon>campanulids</taxon>
        <taxon>Apiales</taxon>
        <taxon>Apiaceae</taxon>
        <taxon>Apioideae</taxon>
        <taxon>apioid superclade</taxon>
        <taxon>Tordylieae</taxon>
        <taxon>Tordyliinae</taxon>
        <taxon>Heracleum</taxon>
    </lineage>
</organism>
<accession>A0AAD8NAH3</accession>
<feature type="region of interest" description="Disordered" evidence="3">
    <location>
        <begin position="91"/>
        <end position="114"/>
    </location>
</feature>
<dbReference type="SUPFAM" id="SSF57756">
    <property type="entry name" value="Retrovirus zinc finger-like domains"/>
    <property type="match status" value="1"/>
</dbReference>
<feature type="region of interest" description="Disordered" evidence="3">
    <location>
        <begin position="392"/>
        <end position="421"/>
    </location>
</feature>
<dbReference type="InterPro" id="IPR001878">
    <property type="entry name" value="Znf_CCHC"/>
</dbReference>
<gene>
    <name evidence="5" type="ORF">POM88_001156</name>
</gene>
<keyword evidence="6" id="KW-1185">Reference proteome</keyword>
<evidence type="ECO:0000256" key="2">
    <source>
        <dbReference type="SAM" id="Coils"/>
    </source>
</evidence>
<feature type="domain" description="CCHC-type" evidence="4">
    <location>
        <begin position="126"/>
        <end position="141"/>
    </location>
</feature>
<keyword evidence="1" id="KW-0863">Zinc-finger</keyword>
<sequence length="588" mass="69419">MALKAILIDENENDEELNEELQNLDEREISLLMRQLRRVLQSKAQRYGKVFLKSNNQQRVFNSNGRPNYSQNYTPNYNSNFPSTSYNKDKGIQNTNAYTNANNNNNPSYTPPKTKEQISEETQDVCFECKQPGHFKRECPKLVKGRSQEVTSNLNYITNKLQLDESNLNFLDMSKYDVIELVVGINNKYKDVDRRLHLLWSEKMKLEEMHYTQRKEFTRMMDLKIQNEDEITSLSDQNHHLKVENNKFKENVLKLEIENVALILQVEEMESEKLQLYNNICKLHVDILNWKILNESIVQDNVTSQSQENNLEKESELSQTKEPKEKEFEIEAQRLKEENYKLTSQVVDQERFLNNKIDALIKEKENLEVVIQRFTKGNEMLDKMVHSKNSFNREGLGYDKKAQPKQVVQKDQQPKVTSPTPPSFKCSYCNKNGHTVQYCKFKNGEIKGKHVWIRKGSKPYPEVEKHVPFNKVAYNGQKQQRFQQPSMFQNRKHYVNTSGHASRTQHVPNHNVYFRSATHDRNTTHHVNSRFYDNARYTQYHARPNAPRNLYMPNYAYPMPIFFYENSNVSYDKLTQGPSRQRGTYKFN</sequence>
<feature type="coiled-coil region" evidence="2">
    <location>
        <begin position="238"/>
        <end position="272"/>
    </location>
</feature>
<keyword evidence="1" id="KW-0479">Metal-binding</keyword>
<keyword evidence="1" id="KW-0862">Zinc</keyword>
<dbReference type="EMBL" id="JAUIZM010000001">
    <property type="protein sequence ID" value="KAK1401551.1"/>
    <property type="molecule type" value="Genomic_DNA"/>
</dbReference>
<dbReference type="PROSITE" id="PS50158">
    <property type="entry name" value="ZF_CCHC"/>
    <property type="match status" value="1"/>
</dbReference>
<evidence type="ECO:0000313" key="5">
    <source>
        <dbReference type="EMBL" id="KAK1401551.1"/>
    </source>
</evidence>
<feature type="region of interest" description="Disordered" evidence="3">
    <location>
        <begin position="303"/>
        <end position="326"/>
    </location>
</feature>
<reference evidence="5" key="2">
    <citation type="submission" date="2023-05" db="EMBL/GenBank/DDBJ databases">
        <authorList>
            <person name="Schelkunov M.I."/>
        </authorList>
    </citation>
    <scope>NUCLEOTIDE SEQUENCE</scope>
    <source>
        <strain evidence="5">Hsosn_3</strain>
        <tissue evidence="5">Leaf</tissue>
    </source>
</reference>
<dbReference type="Pfam" id="PF00098">
    <property type="entry name" value="zf-CCHC"/>
    <property type="match status" value="1"/>
</dbReference>
<dbReference type="Gene3D" id="4.10.60.10">
    <property type="entry name" value="Zinc finger, CCHC-type"/>
    <property type="match status" value="1"/>
</dbReference>
<dbReference type="AlphaFoldDB" id="A0AAD8NAH3"/>
<dbReference type="Proteomes" id="UP001237642">
    <property type="component" value="Unassembled WGS sequence"/>
</dbReference>
<dbReference type="GO" id="GO:0008270">
    <property type="term" value="F:zinc ion binding"/>
    <property type="evidence" value="ECO:0007669"/>
    <property type="project" value="UniProtKB-KW"/>
</dbReference>
<keyword evidence="2" id="KW-0175">Coiled coil</keyword>
<evidence type="ECO:0000256" key="3">
    <source>
        <dbReference type="SAM" id="MobiDB-lite"/>
    </source>
</evidence>
<dbReference type="InterPro" id="IPR036875">
    <property type="entry name" value="Znf_CCHC_sf"/>
</dbReference>
<evidence type="ECO:0000259" key="4">
    <source>
        <dbReference type="PROSITE" id="PS50158"/>
    </source>
</evidence>
<proteinExistence type="predicted"/>